<reference evidence="1" key="1">
    <citation type="thesis" date="2020" institute="ProQuest LLC" country="789 East Eisenhower Parkway, Ann Arbor, MI, USA">
        <title>Comparative Genomics and Chromosome Evolution.</title>
        <authorList>
            <person name="Mudd A.B."/>
        </authorList>
    </citation>
    <scope>NUCLEOTIDE SEQUENCE</scope>
    <source>
        <strain evidence="1">HN-11 Male</strain>
        <tissue evidence="1">Kidney and liver</tissue>
    </source>
</reference>
<dbReference type="EMBL" id="WNTK01003634">
    <property type="protein sequence ID" value="KAG9465000.1"/>
    <property type="molecule type" value="Genomic_DNA"/>
</dbReference>
<evidence type="ECO:0000313" key="1">
    <source>
        <dbReference type="EMBL" id="KAG9465000.1"/>
    </source>
</evidence>
<accession>A0A8J6BJU2</accession>
<proteinExistence type="predicted"/>
<dbReference type="AlphaFoldDB" id="A0A8J6BJU2"/>
<comment type="caution">
    <text evidence="1">The sequence shown here is derived from an EMBL/GenBank/DDBJ whole genome shotgun (WGS) entry which is preliminary data.</text>
</comment>
<gene>
    <name evidence="1" type="ORF">GDO78_019099</name>
</gene>
<protein>
    <submittedName>
        <fullName evidence="1">Uncharacterized protein</fullName>
    </submittedName>
</protein>
<organism evidence="1 2">
    <name type="scientific">Eleutherodactylus coqui</name>
    <name type="common">Puerto Rican coqui</name>
    <dbReference type="NCBI Taxonomy" id="57060"/>
    <lineage>
        <taxon>Eukaryota</taxon>
        <taxon>Metazoa</taxon>
        <taxon>Chordata</taxon>
        <taxon>Craniata</taxon>
        <taxon>Vertebrata</taxon>
        <taxon>Euteleostomi</taxon>
        <taxon>Amphibia</taxon>
        <taxon>Batrachia</taxon>
        <taxon>Anura</taxon>
        <taxon>Neobatrachia</taxon>
        <taxon>Hyloidea</taxon>
        <taxon>Eleutherodactylidae</taxon>
        <taxon>Eleutherodactylinae</taxon>
        <taxon>Eleutherodactylus</taxon>
        <taxon>Eleutherodactylus</taxon>
    </lineage>
</organism>
<keyword evidence="2" id="KW-1185">Reference proteome</keyword>
<evidence type="ECO:0000313" key="2">
    <source>
        <dbReference type="Proteomes" id="UP000770717"/>
    </source>
</evidence>
<name>A0A8J6BJU2_ELECQ</name>
<sequence>MPFRVYKCVHDLMGHYLVDCDGDSSGLCRRVQTVKPHGIVPIPDAGDVPRAEMVFLKESPVCLTDNVFGCPFALLEASYIY</sequence>
<dbReference type="Proteomes" id="UP000770717">
    <property type="component" value="Unassembled WGS sequence"/>
</dbReference>